<dbReference type="EMBL" id="HG792017">
    <property type="protein sequence ID" value="CDM34719.1"/>
    <property type="molecule type" value="Genomic_DNA"/>
</dbReference>
<name>W6QKH1_PENRF</name>
<evidence type="ECO:0000313" key="2">
    <source>
        <dbReference type="Proteomes" id="UP000030686"/>
    </source>
</evidence>
<accession>W6QKH1</accession>
<evidence type="ECO:0000313" key="1">
    <source>
        <dbReference type="EMBL" id="CDM34719.1"/>
    </source>
</evidence>
<keyword evidence="2" id="KW-1185">Reference proteome</keyword>
<gene>
    <name evidence="1" type="ORF">PROQFM164_S03g001444</name>
</gene>
<dbReference type="Proteomes" id="UP000030686">
    <property type="component" value="Unassembled WGS sequence"/>
</dbReference>
<dbReference type="AlphaFoldDB" id="W6QKH1"/>
<proteinExistence type="predicted"/>
<sequence length="75" mass="8351">MSTMGSDILGDLGGREELPSMMIRSRCTVQWTSENLCHRWHGRCLYPEMPRVIGGLLGSRWARQESSGAGQRPGC</sequence>
<organism evidence="1 2">
    <name type="scientific">Penicillium roqueforti (strain FM164)</name>
    <dbReference type="NCBI Taxonomy" id="1365484"/>
    <lineage>
        <taxon>Eukaryota</taxon>
        <taxon>Fungi</taxon>
        <taxon>Dikarya</taxon>
        <taxon>Ascomycota</taxon>
        <taxon>Pezizomycotina</taxon>
        <taxon>Eurotiomycetes</taxon>
        <taxon>Eurotiomycetidae</taxon>
        <taxon>Eurotiales</taxon>
        <taxon>Aspergillaceae</taxon>
        <taxon>Penicillium</taxon>
    </lineage>
</organism>
<protein>
    <submittedName>
        <fullName evidence="1">Genomic scaffold, ProqFM164S03</fullName>
    </submittedName>
</protein>
<reference evidence="1" key="1">
    <citation type="journal article" date="2014" name="Nat. Commun.">
        <title>Multiple recent horizontal transfers of a large genomic region in cheese making fungi.</title>
        <authorList>
            <person name="Cheeseman K."/>
            <person name="Ropars J."/>
            <person name="Renault P."/>
            <person name="Dupont J."/>
            <person name="Gouzy J."/>
            <person name="Branca A."/>
            <person name="Abraham A.L."/>
            <person name="Ceppi M."/>
            <person name="Conseiller E."/>
            <person name="Debuchy R."/>
            <person name="Malagnac F."/>
            <person name="Goarin A."/>
            <person name="Silar P."/>
            <person name="Lacoste S."/>
            <person name="Sallet E."/>
            <person name="Bensimon A."/>
            <person name="Giraud T."/>
            <person name="Brygoo Y."/>
        </authorList>
    </citation>
    <scope>NUCLEOTIDE SEQUENCE [LARGE SCALE GENOMIC DNA]</scope>
    <source>
        <strain evidence="1">FM164</strain>
    </source>
</reference>